<dbReference type="SMART" id="SM00257">
    <property type="entry name" value="LysM"/>
    <property type="match status" value="1"/>
</dbReference>
<comment type="catalytic activity">
    <reaction evidence="1">
        <text>Hydrolyzes the link between N-acetylmuramoyl residues and L-amino acid residues in certain cell-wall glycopeptides.</text>
        <dbReference type="EC" id="3.5.1.28"/>
    </reaction>
</comment>
<dbReference type="GO" id="GO:0008745">
    <property type="term" value="F:N-acetylmuramoyl-L-alanine amidase activity"/>
    <property type="evidence" value="ECO:0007669"/>
    <property type="project" value="UniProtKB-EC"/>
</dbReference>
<evidence type="ECO:0000256" key="4">
    <source>
        <dbReference type="ARBA" id="ARBA00011901"/>
    </source>
</evidence>
<dbReference type="SUPFAM" id="SSF53187">
    <property type="entry name" value="Zn-dependent exopeptidases"/>
    <property type="match status" value="1"/>
</dbReference>
<dbReference type="PANTHER" id="PTHR30404:SF0">
    <property type="entry name" value="N-ACETYLMURAMOYL-L-ALANINE AMIDASE AMIC"/>
    <property type="match status" value="1"/>
</dbReference>
<dbReference type="InterPro" id="IPR036779">
    <property type="entry name" value="LysM_dom_sf"/>
</dbReference>
<dbReference type="KEGG" id="tvr:TVD_11455"/>
<protein>
    <recommendedName>
        <fullName evidence="9">N-acetylmuramoyl-L-alanine amidase AmiC</fullName>
        <ecNumber evidence="4">3.5.1.28</ecNumber>
    </recommendedName>
</protein>
<evidence type="ECO:0000256" key="7">
    <source>
        <dbReference type="ARBA" id="ARBA00022801"/>
    </source>
</evidence>
<evidence type="ECO:0000256" key="6">
    <source>
        <dbReference type="ARBA" id="ARBA00022764"/>
    </source>
</evidence>
<dbReference type="FunFam" id="3.40.630.40:FF:000001">
    <property type="entry name" value="N-acetylmuramoyl-L-alanine amidase"/>
    <property type="match status" value="1"/>
</dbReference>
<evidence type="ECO:0000256" key="1">
    <source>
        <dbReference type="ARBA" id="ARBA00001561"/>
    </source>
</evidence>
<dbReference type="OrthoDB" id="9806267at2"/>
<dbReference type="CDD" id="cd00118">
    <property type="entry name" value="LysM"/>
    <property type="match status" value="1"/>
</dbReference>
<dbReference type="EC" id="3.5.1.28" evidence="4"/>
<evidence type="ECO:0000256" key="2">
    <source>
        <dbReference type="ARBA" id="ARBA00004418"/>
    </source>
</evidence>
<keyword evidence="7" id="KW-0378">Hydrolase</keyword>
<accession>A0A0G3GAA4</accession>
<dbReference type="GO" id="GO:0009253">
    <property type="term" value="P:peptidoglycan catabolic process"/>
    <property type="evidence" value="ECO:0007669"/>
    <property type="project" value="InterPro"/>
</dbReference>
<dbReference type="InterPro" id="IPR002508">
    <property type="entry name" value="MurNAc-LAA_cat"/>
</dbReference>
<dbReference type="RefSeq" id="WP_047251974.1">
    <property type="nucleotide sequence ID" value="NZ_CP011367.1"/>
</dbReference>
<organism evidence="10 11">
    <name type="scientific">Thioalkalivibrio versutus</name>
    <dbReference type="NCBI Taxonomy" id="106634"/>
    <lineage>
        <taxon>Bacteria</taxon>
        <taxon>Pseudomonadati</taxon>
        <taxon>Pseudomonadota</taxon>
        <taxon>Gammaproteobacteria</taxon>
        <taxon>Chromatiales</taxon>
        <taxon>Ectothiorhodospiraceae</taxon>
        <taxon>Thioalkalivibrio</taxon>
    </lineage>
</organism>
<dbReference type="InterPro" id="IPR021731">
    <property type="entry name" value="AMIN_dom"/>
</dbReference>
<dbReference type="SMART" id="SM00646">
    <property type="entry name" value="Ami_3"/>
    <property type="match status" value="1"/>
</dbReference>
<dbReference type="Gene3D" id="2.60.40.3500">
    <property type="match status" value="1"/>
</dbReference>
<keyword evidence="5" id="KW-0732">Signal</keyword>
<dbReference type="InterPro" id="IPR018392">
    <property type="entry name" value="LysM"/>
</dbReference>
<comment type="similarity">
    <text evidence="3">Belongs to the N-acetylmuramoyl-L-alanine amidase 3 family.</text>
</comment>
<dbReference type="Gene3D" id="3.10.350.10">
    <property type="entry name" value="LysM domain"/>
    <property type="match status" value="1"/>
</dbReference>
<evidence type="ECO:0000313" key="10">
    <source>
        <dbReference type="EMBL" id="AKJ96497.1"/>
    </source>
</evidence>
<keyword evidence="8" id="KW-0961">Cell wall biogenesis/degradation</keyword>
<keyword evidence="6" id="KW-0574">Periplasm</keyword>
<dbReference type="EMBL" id="CP011367">
    <property type="protein sequence ID" value="AKJ96497.1"/>
    <property type="molecule type" value="Genomic_DNA"/>
</dbReference>
<proteinExistence type="inferred from homology"/>
<evidence type="ECO:0000256" key="5">
    <source>
        <dbReference type="ARBA" id="ARBA00022729"/>
    </source>
</evidence>
<dbReference type="CDD" id="cd02696">
    <property type="entry name" value="MurNAc-LAA"/>
    <property type="match status" value="1"/>
</dbReference>
<dbReference type="Pfam" id="PF11741">
    <property type="entry name" value="AMIN"/>
    <property type="match status" value="1"/>
</dbReference>
<dbReference type="AlphaFoldDB" id="A0A0G3GAA4"/>
<sequence length="434" mass="47155">MTALGLVGMPLPALARTDVRRVRMSVDGGTTRLVFDMDGEAEYSMFHLQSPDRLVVDLENARAVEDLTISDNPRSAIKAVRHAARNGSDLRVVFDLRKPVEPSSFVLMPAQGAPHRLVLDLASGEAPAAPRSAENNGSRRGRSQEDLRDVVVAIDAGHGGHDPGAIGPAGTREKDVVLQISKRLADRVNSEHGMKAVMTRSGDYFLPLRERIERARKADADIFVSIHADAIANRSVQGSSVYMLSERGASSEAARFLAQRENQADLSLGGVPINGKDDSLTNVLLDLAQSGSLEASNTLAERMIAELHRVGKVRKPEVERANFAVLRSPDVPSVLVEAAFISNPSEERKLRSTTFQNSLADALLTGLRSYFSTHARPGTLIADGQPDQHIIRPGETLSGIADRYRLSLADLRSANDVRDDRIYAGQVLRIPRDS</sequence>
<keyword evidence="11" id="KW-1185">Reference proteome</keyword>
<dbReference type="SUPFAM" id="SSF54106">
    <property type="entry name" value="LysM domain"/>
    <property type="match status" value="1"/>
</dbReference>
<reference evidence="10 11" key="1">
    <citation type="submission" date="2015-04" db="EMBL/GenBank/DDBJ databases">
        <title>Complete Sequence for the Genome of the Thioalkalivibrio versutus D301.</title>
        <authorList>
            <person name="Mu T."/>
            <person name="Zhou J."/>
            <person name="Xu X."/>
        </authorList>
    </citation>
    <scope>NUCLEOTIDE SEQUENCE [LARGE SCALE GENOMIC DNA]</scope>
    <source>
        <strain evidence="10 11">D301</strain>
    </source>
</reference>
<gene>
    <name evidence="10" type="ORF">TVD_11455</name>
</gene>
<dbReference type="PANTHER" id="PTHR30404">
    <property type="entry name" value="N-ACETYLMURAMOYL-L-ALANINE AMIDASE"/>
    <property type="match status" value="1"/>
</dbReference>
<dbReference type="Proteomes" id="UP000064201">
    <property type="component" value="Chromosome"/>
</dbReference>
<dbReference type="PROSITE" id="PS51782">
    <property type="entry name" value="LYSM"/>
    <property type="match status" value="1"/>
</dbReference>
<dbReference type="Pfam" id="PF01476">
    <property type="entry name" value="LysM"/>
    <property type="match status" value="1"/>
</dbReference>
<evidence type="ECO:0000256" key="9">
    <source>
        <dbReference type="ARBA" id="ARBA00074581"/>
    </source>
</evidence>
<evidence type="ECO:0000256" key="8">
    <source>
        <dbReference type="ARBA" id="ARBA00023316"/>
    </source>
</evidence>
<name>A0A0G3GAA4_9GAMM</name>
<dbReference type="PATRIC" id="fig|106634.4.peg.2338"/>
<dbReference type="STRING" id="106634.TVD_11455"/>
<evidence type="ECO:0000256" key="3">
    <source>
        <dbReference type="ARBA" id="ARBA00010860"/>
    </source>
</evidence>
<dbReference type="Gene3D" id="3.40.630.40">
    <property type="entry name" value="Zn-dependent exopeptidases"/>
    <property type="match status" value="1"/>
</dbReference>
<comment type="subcellular location">
    <subcellularLocation>
        <location evidence="2">Periplasm</location>
    </subcellularLocation>
</comment>
<dbReference type="InterPro" id="IPR050695">
    <property type="entry name" value="N-acetylmuramoyl_amidase_3"/>
</dbReference>
<dbReference type="GO" id="GO:0071555">
    <property type="term" value="P:cell wall organization"/>
    <property type="evidence" value="ECO:0007669"/>
    <property type="project" value="UniProtKB-KW"/>
</dbReference>
<dbReference type="GO" id="GO:0030288">
    <property type="term" value="C:outer membrane-bounded periplasmic space"/>
    <property type="evidence" value="ECO:0007669"/>
    <property type="project" value="TreeGrafter"/>
</dbReference>
<dbReference type="Pfam" id="PF01520">
    <property type="entry name" value="Amidase_3"/>
    <property type="match status" value="1"/>
</dbReference>
<evidence type="ECO:0000313" key="11">
    <source>
        <dbReference type="Proteomes" id="UP000064201"/>
    </source>
</evidence>